<dbReference type="InterPro" id="IPR058625">
    <property type="entry name" value="MdtA-like_BSH"/>
</dbReference>
<dbReference type="InterPro" id="IPR058792">
    <property type="entry name" value="Beta-barrel_RND_2"/>
</dbReference>
<gene>
    <name evidence="7" type="ORF">HF685_14405</name>
</gene>
<evidence type="ECO:0000256" key="3">
    <source>
        <dbReference type="SAM" id="SignalP"/>
    </source>
</evidence>
<dbReference type="PANTHER" id="PTHR30469">
    <property type="entry name" value="MULTIDRUG RESISTANCE PROTEIN MDTA"/>
    <property type="match status" value="1"/>
</dbReference>
<dbReference type="Gene3D" id="1.10.287.470">
    <property type="entry name" value="Helix hairpin bin"/>
    <property type="match status" value="1"/>
</dbReference>
<dbReference type="InterPro" id="IPR058637">
    <property type="entry name" value="YknX-like_C"/>
</dbReference>
<dbReference type="Pfam" id="PF25989">
    <property type="entry name" value="YknX_C"/>
    <property type="match status" value="1"/>
</dbReference>
<dbReference type="Gene3D" id="2.40.30.170">
    <property type="match status" value="1"/>
</dbReference>
<dbReference type="InterPro" id="IPR006143">
    <property type="entry name" value="RND_pump_MFP"/>
</dbReference>
<dbReference type="PANTHER" id="PTHR30469:SF15">
    <property type="entry name" value="HLYD FAMILY OF SECRETION PROTEINS"/>
    <property type="match status" value="1"/>
</dbReference>
<evidence type="ECO:0000313" key="8">
    <source>
        <dbReference type="Proteomes" id="UP000501600"/>
    </source>
</evidence>
<dbReference type="Pfam" id="PF25917">
    <property type="entry name" value="BSH_RND"/>
    <property type="match status" value="1"/>
</dbReference>
<evidence type="ECO:0000256" key="2">
    <source>
        <dbReference type="SAM" id="MobiDB-lite"/>
    </source>
</evidence>
<feature type="domain" description="YknX-like C-terminal permuted SH3-like" evidence="6">
    <location>
        <begin position="298"/>
        <end position="364"/>
    </location>
</feature>
<name>A0A6H2DQ40_9SPHN</name>
<organism evidence="7 8">
    <name type="scientific">Parasphingorhabdus halotolerans</name>
    <dbReference type="NCBI Taxonomy" id="2725558"/>
    <lineage>
        <taxon>Bacteria</taxon>
        <taxon>Pseudomonadati</taxon>
        <taxon>Pseudomonadota</taxon>
        <taxon>Alphaproteobacteria</taxon>
        <taxon>Sphingomonadales</taxon>
        <taxon>Sphingomonadaceae</taxon>
        <taxon>Parasphingorhabdus</taxon>
    </lineage>
</organism>
<dbReference type="EMBL" id="CP051217">
    <property type="protein sequence ID" value="QJB70318.1"/>
    <property type="molecule type" value="Genomic_DNA"/>
</dbReference>
<evidence type="ECO:0000256" key="1">
    <source>
        <dbReference type="ARBA" id="ARBA00009477"/>
    </source>
</evidence>
<protein>
    <submittedName>
        <fullName evidence="7">Efflux RND transporter periplasmic adaptor subunit</fullName>
    </submittedName>
</protein>
<dbReference type="NCBIfam" id="TIGR01730">
    <property type="entry name" value="RND_mfp"/>
    <property type="match status" value="1"/>
</dbReference>
<evidence type="ECO:0000259" key="4">
    <source>
        <dbReference type="Pfam" id="PF25917"/>
    </source>
</evidence>
<feature type="domain" description="CusB-like beta-barrel" evidence="5">
    <location>
        <begin position="222"/>
        <end position="290"/>
    </location>
</feature>
<dbReference type="Pfam" id="PF25954">
    <property type="entry name" value="Beta-barrel_RND_2"/>
    <property type="match status" value="1"/>
</dbReference>
<dbReference type="Gene3D" id="2.40.50.100">
    <property type="match status" value="1"/>
</dbReference>
<comment type="similarity">
    <text evidence="1">Belongs to the membrane fusion protein (MFP) (TC 8.A.1) family.</text>
</comment>
<evidence type="ECO:0000259" key="5">
    <source>
        <dbReference type="Pfam" id="PF25954"/>
    </source>
</evidence>
<sequence length="372" mass="40607">MIIKNIILLFSLAIITFLSGCSNDDSGDASNDAIQQNAVLEVDILTAKSEPLADPVEVFGTIAAKQSSAIGALVEGPLETMFVTVGDRVKKGQALFQIRQADYKRRVAEASAALRLTEAQAIQAQRQYDRVIALAPRGFVSKAQVEQVETDLAVARAQVSQSQSVLATAKQALRDTIARAPYNGVVTARMVDEGSYLNNRFSMGEQSSALQLQELGIVAAIVSAPQARVDDLKLNQSAKVYIDGFDEPFESYVFIINDRVNPESRTVELRLPIRNPDYRISSGLGARALIETPPEDVIILPRSTVKGDSAAAYIFLFEKGIARRRDIGIESIDFERVKITQGVQSGDKIIKNPPSTLRDGQKVERKQRKSAS</sequence>
<dbReference type="KEGG" id="phao:HF685_14405"/>
<keyword evidence="3" id="KW-0732">Signal</keyword>
<dbReference type="SUPFAM" id="SSF111369">
    <property type="entry name" value="HlyD-like secretion proteins"/>
    <property type="match status" value="1"/>
</dbReference>
<evidence type="ECO:0000313" key="7">
    <source>
        <dbReference type="EMBL" id="QJB70318.1"/>
    </source>
</evidence>
<proteinExistence type="inferred from homology"/>
<accession>A0A6H2DQ40</accession>
<reference evidence="7 8" key="1">
    <citation type="submission" date="2020-04" db="EMBL/GenBank/DDBJ databases">
        <title>Genome sequence for Sphingorhabdus sp. strain M1.</title>
        <authorList>
            <person name="Park S.-J."/>
        </authorList>
    </citation>
    <scope>NUCLEOTIDE SEQUENCE [LARGE SCALE GENOMIC DNA]</scope>
    <source>
        <strain evidence="7 8">JK6</strain>
    </source>
</reference>
<feature type="chain" id="PRO_5026159091" evidence="3">
    <location>
        <begin position="21"/>
        <end position="372"/>
    </location>
</feature>
<dbReference type="PROSITE" id="PS51257">
    <property type="entry name" value="PROKAR_LIPOPROTEIN"/>
    <property type="match status" value="1"/>
</dbReference>
<dbReference type="GO" id="GO:1990281">
    <property type="term" value="C:efflux pump complex"/>
    <property type="evidence" value="ECO:0007669"/>
    <property type="project" value="TreeGrafter"/>
</dbReference>
<feature type="region of interest" description="Disordered" evidence="2">
    <location>
        <begin position="348"/>
        <end position="372"/>
    </location>
</feature>
<dbReference type="Proteomes" id="UP000501600">
    <property type="component" value="Chromosome"/>
</dbReference>
<evidence type="ECO:0000259" key="6">
    <source>
        <dbReference type="Pfam" id="PF25989"/>
    </source>
</evidence>
<dbReference type="RefSeq" id="WP_168820584.1">
    <property type="nucleotide sequence ID" value="NZ_CP051217.1"/>
</dbReference>
<keyword evidence="8" id="KW-1185">Reference proteome</keyword>
<feature type="signal peptide" evidence="3">
    <location>
        <begin position="1"/>
        <end position="20"/>
    </location>
</feature>
<feature type="domain" description="Multidrug resistance protein MdtA-like barrel-sandwich hybrid" evidence="4">
    <location>
        <begin position="69"/>
        <end position="199"/>
    </location>
</feature>
<dbReference type="Gene3D" id="2.40.420.20">
    <property type="match status" value="1"/>
</dbReference>
<dbReference type="GO" id="GO:0015562">
    <property type="term" value="F:efflux transmembrane transporter activity"/>
    <property type="evidence" value="ECO:0007669"/>
    <property type="project" value="TreeGrafter"/>
</dbReference>
<dbReference type="AlphaFoldDB" id="A0A6H2DQ40"/>